<evidence type="ECO:0000259" key="1">
    <source>
        <dbReference type="Pfam" id="PF13521"/>
    </source>
</evidence>
<dbReference type="SUPFAM" id="SSF52540">
    <property type="entry name" value="P-loop containing nucleoside triphosphate hydrolases"/>
    <property type="match status" value="1"/>
</dbReference>
<proteinExistence type="predicted"/>
<dbReference type="Pfam" id="PF13521">
    <property type="entry name" value="AAA_28"/>
    <property type="match status" value="1"/>
</dbReference>
<dbReference type="AlphaFoldDB" id="A0A0F9G1Q4"/>
<comment type="caution">
    <text evidence="2">The sequence shown here is derived from an EMBL/GenBank/DDBJ whole genome shotgun (WGS) entry which is preliminary data.</text>
</comment>
<feature type="non-terminal residue" evidence="2">
    <location>
        <position position="1"/>
    </location>
</feature>
<reference evidence="2" key="1">
    <citation type="journal article" date="2015" name="Nature">
        <title>Complex archaea that bridge the gap between prokaryotes and eukaryotes.</title>
        <authorList>
            <person name="Spang A."/>
            <person name="Saw J.H."/>
            <person name="Jorgensen S.L."/>
            <person name="Zaremba-Niedzwiedzka K."/>
            <person name="Martijn J."/>
            <person name="Lind A.E."/>
            <person name="van Eijk R."/>
            <person name="Schleper C."/>
            <person name="Guy L."/>
            <person name="Ettema T.J."/>
        </authorList>
    </citation>
    <scope>NUCLEOTIDE SEQUENCE</scope>
</reference>
<gene>
    <name evidence="2" type="ORF">LCGC14_2236780</name>
</gene>
<name>A0A0F9G1Q4_9ZZZZ</name>
<dbReference type="Gene3D" id="3.40.50.300">
    <property type="entry name" value="P-loop containing nucleotide triphosphate hydrolases"/>
    <property type="match status" value="1"/>
</dbReference>
<dbReference type="EMBL" id="LAZR01030210">
    <property type="protein sequence ID" value="KKL57302.1"/>
    <property type="molecule type" value="Genomic_DNA"/>
</dbReference>
<protein>
    <recommendedName>
        <fullName evidence="1">NadR/Ttd14 AAA domain-containing protein</fullName>
    </recommendedName>
</protein>
<dbReference type="InterPro" id="IPR027417">
    <property type="entry name" value="P-loop_NTPase"/>
</dbReference>
<accession>A0A0F9G1Q4</accession>
<dbReference type="InterPro" id="IPR038727">
    <property type="entry name" value="NadR/Ttd14_AAA_dom"/>
</dbReference>
<evidence type="ECO:0000313" key="2">
    <source>
        <dbReference type="EMBL" id="KKL57302.1"/>
    </source>
</evidence>
<feature type="domain" description="NadR/Ttd14 AAA" evidence="1">
    <location>
        <begin position="1"/>
        <end position="148"/>
    </location>
</feature>
<organism evidence="2">
    <name type="scientific">marine sediment metagenome</name>
    <dbReference type="NCBI Taxonomy" id="412755"/>
    <lineage>
        <taxon>unclassified sequences</taxon>
        <taxon>metagenomes</taxon>
        <taxon>ecological metagenomes</taxon>
    </lineage>
</organism>
<sequence length="162" mass="18722">GPGIGKSTVIAGIFHQMKIKHINVEVANEFAKDLVWNNQSDILTEDQIYVFAHQHRRIYRLLNKVDYIIADCPLLMCIPYIAKGFYTNLEPLIVEVWNNFDNQSFVLNRPTDLNYECGGRYQDEEGSIKKHEEIVDVLIKYDVQYTEVDIDENTVDTIVGLI</sequence>